<name>A0A7M2X019_9BACT</name>
<accession>A0A7M2X019</accession>
<dbReference type="InterPro" id="IPR018391">
    <property type="entry name" value="PQQ_b-propeller_rpt"/>
</dbReference>
<dbReference type="InterPro" id="IPR015943">
    <property type="entry name" value="WD40/YVTN_repeat-like_dom_sf"/>
</dbReference>
<proteinExistence type="predicted"/>
<feature type="domain" description="Pyrrolo-quinoline quinone repeat" evidence="2">
    <location>
        <begin position="113"/>
        <end position="327"/>
    </location>
</feature>
<evidence type="ECO:0000259" key="2">
    <source>
        <dbReference type="Pfam" id="PF13360"/>
    </source>
</evidence>
<dbReference type="Gene3D" id="2.130.10.10">
    <property type="entry name" value="YVTN repeat-like/Quinoprotein amine dehydrogenase"/>
    <property type="match status" value="1"/>
</dbReference>
<gene>
    <name evidence="3" type="ORF">IPV69_07050</name>
</gene>
<dbReference type="PANTHER" id="PTHR34512:SF30">
    <property type="entry name" value="OUTER MEMBRANE PROTEIN ASSEMBLY FACTOR BAMB"/>
    <property type="match status" value="1"/>
</dbReference>
<feature type="signal peptide" evidence="1">
    <location>
        <begin position="1"/>
        <end position="22"/>
    </location>
</feature>
<evidence type="ECO:0000313" key="3">
    <source>
        <dbReference type="EMBL" id="QOV91107.1"/>
    </source>
</evidence>
<evidence type="ECO:0000256" key="1">
    <source>
        <dbReference type="SAM" id="SignalP"/>
    </source>
</evidence>
<dbReference type="Proteomes" id="UP000593765">
    <property type="component" value="Chromosome"/>
</dbReference>
<sequence>MTLRFPMMICSVLLLAATTSRGADWPVWRGPSGSGISTEAGWAPWDEKGPRIAWRAQVGVGFSSFVAARGRVYTAGYADDADSIVCLDAETGKVVWKHSYPAELGAKFFEGGTTGTPTVDGDRVYFLSRAGDVWCLDAAAGKPIWSANIQKQLGVNVPGWGFGGAPVVHQDLLLLNAGEAGVALDKASGKVVWQSGKKDAGYSTPYLTRVGTDTLAIFGSAQSYIAVNPQTGKEAWRVRWVTQFGVNAADPIVDGGRMFISSGYGKGCTLVQLTADQPPKEVWKSRVLRTQMNAAVLFDGHLFGVDGDTTEKASLKCVELSTGTEKWVHPGFGSGTVILADGKLIALAADGELSVAPASPQGFKQVASARVLTGKCWTVPVLSDGRIYCRNWKGQIVCVDVRK</sequence>
<keyword evidence="4" id="KW-1185">Reference proteome</keyword>
<keyword evidence="1" id="KW-0732">Signal</keyword>
<dbReference type="SUPFAM" id="SSF50998">
    <property type="entry name" value="Quinoprotein alcohol dehydrogenase-like"/>
    <property type="match status" value="1"/>
</dbReference>
<feature type="domain" description="Pyrrolo-quinoline quinone repeat" evidence="2">
    <location>
        <begin position="51"/>
        <end position="111"/>
    </location>
</feature>
<dbReference type="Pfam" id="PF13360">
    <property type="entry name" value="PQQ_2"/>
    <property type="match status" value="2"/>
</dbReference>
<dbReference type="EMBL" id="CP063458">
    <property type="protein sequence ID" value="QOV91107.1"/>
    <property type="molecule type" value="Genomic_DNA"/>
</dbReference>
<dbReference type="SMART" id="SM00564">
    <property type="entry name" value="PQQ"/>
    <property type="match status" value="3"/>
</dbReference>
<evidence type="ECO:0000313" key="4">
    <source>
        <dbReference type="Proteomes" id="UP000593765"/>
    </source>
</evidence>
<dbReference type="PANTHER" id="PTHR34512">
    <property type="entry name" value="CELL SURFACE PROTEIN"/>
    <property type="match status" value="1"/>
</dbReference>
<dbReference type="AlphaFoldDB" id="A0A7M2X019"/>
<dbReference type="KEGG" id="hbs:IPV69_07050"/>
<dbReference type="RefSeq" id="WP_206294232.1">
    <property type="nucleotide sequence ID" value="NZ_CP063458.1"/>
</dbReference>
<protein>
    <submittedName>
        <fullName evidence="3">PQQ-like beta-propeller repeat protein</fullName>
    </submittedName>
</protein>
<dbReference type="InterPro" id="IPR011047">
    <property type="entry name" value="Quinoprotein_ADH-like_sf"/>
</dbReference>
<dbReference type="Gene3D" id="2.40.10.480">
    <property type="match status" value="1"/>
</dbReference>
<reference evidence="3 4" key="1">
    <citation type="submission" date="2020-10" db="EMBL/GenBank/DDBJ databases">
        <title>Wide distribution of Phycisphaera-like planctomycetes from WD2101 soil group in peatlands and genome analysis of the first cultivated representative.</title>
        <authorList>
            <person name="Dedysh S.N."/>
            <person name="Beletsky A.V."/>
            <person name="Ivanova A."/>
            <person name="Kulichevskaya I.S."/>
            <person name="Suzina N.E."/>
            <person name="Philippov D.A."/>
            <person name="Rakitin A.L."/>
            <person name="Mardanov A.V."/>
            <person name="Ravin N.V."/>
        </authorList>
    </citation>
    <scope>NUCLEOTIDE SEQUENCE [LARGE SCALE GENOMIC DNA]</scope>
    <source>
        <strain evidence="3 4">M1803</strain>
    </source>
</reference>
<dbReference type="InterPro" id="IPR002372">
    <property type="entry name" value="PQQ_rpt_dom"/>
</dbReference>
<organism evidence="3 4">
    <name type="scientific">Humisphaera borealis</name>
    <dbReference type="NCBI Taxonomy" id="2807512"/>
    <lineage>
        <taxon>Bacteria</taxon>
        <taxon>Pseudomonadati</taxon>
        <taxon>Planctomycetota</taxon>
        <taxon>Phycisphaerae</taxon>
        <taxon>Tepidisphaerales</taxon>
        <taxon>Tepidisphaeraceae</taxon>
        <taxon>Humisphaera</taxon>
    </lineage>
</organism>
<feature type="chain" id="PRO_5034341026" evidence="1">
    <location>
        <begin position="23"/>
        <end position="403"/>
    </location>
</feature>